<accession>A0A4V6MFS8</accession>
<gene>
    <name evidence="1" type="ORF">BDD14_0604</name>
</gene>
<organism evidence="1 2">
    <name type="scientific">Edaphobacter modestus</name>
    <dbReference type="NCBI Taxonomy" id="388466"/>
    <lineage>
        <taxon>Bacteria</taxon>
        <taxon>Pseudomonadati</taxon>
        <taxon>Acidobacteriota</taxon>
        <taxon>Terriglobia</taxon>
        <taxon>Terriglobales</taxon>
        <taxon>Acidobacteriaceae</taxon>
        <taxon>Edaphobacter</taxon>
    </lineage>
</organism>
<reference evidence="1 2" key="1">
    <citation type="submission" date="2019-02" db="EMBL/GenBank/DDBJ databases">
        <title>Genomic Encyclopedia of Archaeal and Bacterial Type Strains, Phase II (KMG-II): from individual species to whole genera.</title>
        <authorList>
            <person name="Goeker M."/>
        </authorList>
    </citation>
    <scope>NUCLEOTIDE SEQUENCE [LARGE SCALE GENOMIC DNA]</scope>
    <source>
        <strain evidence="1 2">DSM 18101</strain>
    </source>
</reference>
<sequence>MVSSSFAISLFLIKKPYHVLSDVATYCCTSQYLRPPYLRAPSKVRPLHSATHVLHAVADRLLVHPVPICPEEPPWSFSVLLNDLTFKQSSGMPRMSDWLCSPRLIWLRWPLTNYSHTLTGRSLPSIRHQQSAVFVVDHVDRFPDHSRVVGRLDRGRGPYSAAKPRPGVRRGAPLPCFRAAEARQTISERANGRANKLICPIWFYSYKFEYWKYCCFFNVYANVTAAHSRSELLSYP</sequence>
<proteinExistence type="predicted"/>
<evidence type="ECO:0000313" key="2">
    <source>
        <dbReference type="Proteomes" id="UP000292958"/>
    </source>
</evidence>
<dbReference type="AlphaFoldDB" id="A0A4V6MFS8"/>
<protein>
    <submittedName>
        <fullName evidence="1">Uncharacterized protein</fullName>
    </submittedName>
</protein>
<evidence type="ECO:0000313" key="1">
    <source>
        <dbReference type="EMBL" id="RZU39246.1"/>
    </source>
</evidence>
<dbReference type="Proteomes" id="UP000292958">
    <property type="component" value="Unassembled WGS sequence"/>
</dbReference>
<comment type="caution">
    <text evidence="1">The sequence shown here is derived from an EMBL/GenBank/DDBJ whole genome shotgun (WGS) entry which is preliminary data.</text>
</comment>
<name>A0A4V6MFS8_9BACT</name>
<dbReference type="EMBL" id="SHKW01000001">
    <property type="protein sequence ID" value="RZU39246.1"/>
    <property type="molecule type" value="Genomic_DNA"/>
</dbReference>
<keyword evidence="2" id="KW-1185">Reference proteome</keyword>